<dbReference type="AlphaFoldDB" id="A0AAD8JVE3"/>
<evidence type="ECO:0000313" key="1">
    <source>
        <dbReference type="EMBL" id="KAK1409436.1"/>
    </source>
</evidence>
<dbReference type="EMBL" id="JAUHHV010000010">
    <property type="protein sequence ID" value="KAK1409436.1"/>
    <property type="molecule type" value="Genomic_DNA"/>
</dbReference>
<evidence type="ECO:0000313" key="2">
    <source>
        <dbReference type="Proteomes" id="UP001229421"/>
    </source>
</evidence>
<protein>
    <submittedName>
        <fullName evidence="1">Uncharacterized protein</fullName>
    </submittedName>
</protein>
<sequence>MVFFRFVFEFRNANLHVRRFLLTSINLQDNQFGSLGKTSGLVLRTWQCFSCCHDICFDSLLLPSSLIPSKSLSKSQMKS</sequence>
<accession>A0AAD8JVE3</accession>
<dbReference type="Proteomes" id="UP001229421">
    <property type="component" value="Unassembled WGS sequence"/>
</dbReference>
<organism evidence="1 2">
    <name type="scientific">Tagetes erecta</name>
    <name type="common">African marigold</name>
    <dbReference type="NCBI Taxonomy" id="13708"/>
    <lineage>
        <taxon>Eukaryota</taxon>
        <taxon>Viridiplantae</taxon>
        <taxon>Streptophyta</taxon>
        <taxon>Embryophyta</taxon>
        <taxon>Tracheophyta</taxon>
        <taxon>Spermatophyta</taxon>
        <taxon>Magnoliopsida</taxon>
        <taxon>eudicotyledons</taxon>
        <taxon>Gunneridae</taxon>
        <taxon>Pentapetalae</taxon>
        <taxon>asterids</taxon>
        <taxon>campanulids</taxon>
        <taxon>Asterales</taxon>
        <taxon>Asteraceae</taxon>
        <taxon>Asteroideae</taxon>
        <taxon>Heliantheae alliance</taxon>
        <taxon>Tageteae</taxon>
        <taxon>Tagetes</taxon>
    </lineage>
</organism>
<proteinExistence type="predicted"/>
<keyword evidence="2" id="KW-1185">Reference proteome</keyword>
<gene>
    <name evidence="1" type="ORF">QVD17_35962</name>
</gene>
<comment type="caution">
    <text evidence="1">The sequence shown here is derived from an EMBL/GenBank/DDBJ whole genome shotgun (WGS) entry which is preliminary data.</text>
</comment>
<reference evidence="1" key="1">
    <citation type="journal article" date="2023" name="bioRxiv">
        <title>Improved chromosome-level genome assembly for marigold (Tagetes erecta).</title>
        <authorList>
            <person name="Jiang F."/>
            <person name="Yuan L."/>
            <person name="Wang S."/>
            <person name="Wang H."/>
            <person name="Xu D."/>
            <person name="Wang A."/>
            <person name="Fan W."/>
        </authorList>
    </citation>
    <scope>NUCLEOTIDE SEQUENCE</scope>
    <source>
        <strain evidence="1">WSJ</strain>
        <tissue evidence="1">Leaf</tissue>
    </source>
</reference>
<name>A0AAD8JVE3_TARER</name>